<evidence type="ECO:0000313" key="1">
    <source>
        <dbReference type="EMBL" id="TNN39119.1"/>
    </source>
</evidence>
<keyword evidence="2" id="KW-1185">Reference proteome</keyword>
<gene>
    <name evidence="1" type="ORF">EYF80_050714</name>
</gene>
<comment type="caution">
    <text evidence="1">The sequence shown here is derived from an EMBL/GenBank/DDBJ whole genome shotgun (WGS) entry which is preliminary data.</text>
</comment>
<evidence type="ECO:0000313" key="2">
    <source>
        <dbReference type="Proteomes" id="UP000314294"/>
    </source>
</evidence>
<dbReference type="AlphaFoldDB" id="A0A4Z2FDA9"/>
<name>A0A4Z2FDA9_9TELE</name>
<accession>A0A4Z2FDA9</accession>
<dbReference type="Proteomes" id="UP000314294">
    <property type="component" value="Unassembled WGS sequence"/>
</dbReference>
<proteinExistence type="predicted"/>
<protein>
    <submittedName>
        <fullName evidence="1">Uncharacterized protein</fullName>
    </submittedName>
</protein>
<organism evidence="1 2">
    <name type="scientific">Liparis tanakae</name>
    <name type="common">Tanaka's snailfish</name>
    <dbReference type="NCBI Taxonomy" id="230148"/>
    <lineage>
        <taxon>Eukaryota</taxon>
        <taxon>Metazoa</taxon>
        <taxon>Chordata</taxon>
        <taxon>Craniata</taxon>
        <taxon>Vertebrata</taxon>
        <taxon>Euteleostomi</taxon>
        <taxon>Actinopterygii</taxon>
        <taxon>Neopterygii</taxon>
        <taxon>Teleostei</taxon>
        <taxon>Neoteleostei</taxon>
        <taxon>Acanthomorphata</taxon>
        <taxon>Eupercaria</taxon>
        <taxon>Perciformes</taxon>
        <taxon>Cottioidei</taxon>
        <taxon>Cottales</taxon>
        <taxon>Liparidae</taxon>
        <taxon>Liparis</taxon>
    </lineage>
</organism>
<reference evidence="1 2" key="1">
    <citation type="submission" date="2019-03" db="EMBL/GenBank/DDBJ databases">
        <title>First draft genome of Liparis tanakae, snailfish: a comprehensive survey of snailfish specific genes.</title>
        <authorList>
            <person name="Kim W."/>
            <person name="Song I."/>
            <person name="Jeong J.-H."/>
            <person name="Kim D."/>
            <person name="Kim S."/>
            <person name="Ryu S."/>
            <person name="Song J.Y."/>
            <person name="Lee S.K."/>
        </authorList>
    </citation>
    <scope>NUCLEOTIDE SEQUENCE [LARGE SCALE GENOMIC DNA]</scope>
    <source>
        <tissue evidence="1">Muscle</tissue>
    </source>
</reference>
<dbReference type="EMBL" id="SRLO01001307">
    <property type="protein sequence ID" value="TNN39119.1"/>
    <property type="molecule type" value="Genomic_DNA"/>
</dbReference>
<sequence>MSGGEVGVGVGRAAVVSVGDRSRLRHTVFENGTSQAWSGTQKVPGRHWQLVSVVVVQEAVWISSEERGGTRRDELVPGGECVCDTWSKIMRDSNPAKLK</sequence>